<dbReference type="FunFam" id="1.10.238.10:FF:000068">
    <property type="entry name" value="SPARC isoform 1"/>
    <property type="match status" value="1"/>
</dbReference>
<feature type="region of interest" description="Disordered" evidence="10">
    <location>
        <begin position="74"/>
        <end position="146"/>
    </location>
</feature>
<dbReference type="SUPFAM" id="SSF47473">
    <property type="entry name" value="EF-hand"/>
    <property type="match status" value="1"/>
</dbReference>
<dbReference type="InterPro" id="IPR015369">
    <property type="entry name" value="Follistatin/Osteonectin_EGF"/>
</dbReference>
<organism evidence="13 14">
    <name type="scientific">Mola mola</name>
    <name type="common">Ocean sunfish</name>
    <name type="synonym">Tetraodon mola</name>
    <dbReference type="NCBI Taxonomy" id="94237"/>
    <lineage>
        <taxon>Eukaryota</taxon>
        <taxon>Metazoa</taxon>
        <taxon>Chordata</taxon>
        <taxon>Craniata</taxon>
        <taxon>Vertebrata</taxon>
        <taxon>Euteleostomi</taxon>
        <taxon>Actinopterygii</taxon>
        <taxon>Neopterygii</taxon>
        <taxon>Teleostei</taxon>
        <taxon>Neoteleostei</taxon>
        <taxon>Acanthomorphata</taxon>
        <taxon>Eupercaria</taxon>
        <taxon>Tetraodontiformes</taxon>
        <taxon>Molidae</taxon>
        <taxon>Mola</taxon>
    </lineage>
</organism>
<dbReference type="PROSITE" id="PS00612">
    <property type="entry name" value="OSTEONECTIN_1"/>
    <property type="match status" value="1"/>
</dbReference>
<dbReference type="AlphaFoldDB" id="A0A3Q3W4L3"/>
<dbReference type="GO" id="GO:0050840">
    <property type="term" value="F:extracellular matrix binding"/>
    <property type="evidence" value="ECO:0007669"/>
    <property type="project" value="TreeGrafter"/>
</dbReference>
<keyword evidence="9" id="KW-0325">Glycoprotein</keyword>
<dbReference type="Gene3D" id="1.10.238.10">
    <property type="entry name" value="EF-hand"/>
    <property type="match status" value="1"/>
</dbReference>
<feature type="compositionally biased region" description="Basic and acidic residues" evidence="10">
    <location>
        <begin position="263"/>
        <end position="272"/>
    </location>
</feature>
<evidence type="ECO:0000256" key="8">
    <source>
        <dbReference type="ARBA" id="ARBA00023157"/>
    </source>
</evidence>
<dbReference type="OMA" id="EWITCFD"/>
<keyword evidence="4" id="KW-0272">Extracellular matrix</keyword>
<feature type="domain" description="EF-hand" evidence="11">
    <location>
        <begin position="604"/>
        <end position="639"/>
    </location>
</feature>
<dbReference type="PROSITE" id="PS50222">
    <property type="entry name" value="EF_HAND_2"/>
    <property type="match status" value="1"/>
</dbReference>
<dbReference type="GO" id="GO:0005518">
    <property type="term" value="F:collagen binding"/>
    <property type="evidence" value="ECO:0007669"/>
    <property type="project" value="TreeGrafter"/>
</dbReference>
<dbReference type="STRING" id="94237.ENSMMOP00000009108"/>
<feature type="compositionally biased region" description="Basic and acidic residues" evidence="10">
    <location>
        <begin position="306"/>
        <end position="319"/>
    </location>
</feature>
<sequence>VAKEKDLISEETNKPQILATLVPFETGSLAQEDEELSSEDNTNANKEDGGFEVAERSDKSTAVLLSEEELADLLKRDAEEEQEAEKRVLEEEEEVEMDRGKTESSEITKNEEAEVEDDKLGVGEGGQEVVDEVGKLEEENVEDGEMLDKVEVEVEKLPVEEPEGKSVKKVADKEERGVYFEEADGSTESEILADLDYAADSGILQPLQIVSGRQHPFTDGTKPLSKTEVKERETGEKGLPTITDDFEQDIQNTEAVDSGEVSDQDKNKDSEALSKVIRAHKQEHESNVDIPEPRGSAEFELGSRMTGKEEEKSKNDSGSHSKGKARKQKKNQRARKHSLQNEDPQSGQEQNQQESESSSTNDTVHKAKRRRAGKWGPLVGMNPVQIRVTADLYPGSRSALGGGVDHPEIPADQCDNFPCKRGKMCKLDADNKPGCVCQKPSECPPSVNDFDHVCGTDNKTYDTSCELFAAKCNLEGTKGGHRLHLDYTGPCKLIPACVDTELVQFPLRMRDWLKNVLLQLYEHDYMTPGFLTPKQRFRVKKIFESERRLHAGDHSVELLAQDFEKNYNMYIYPVHWQFAQLDQHPSDRFLSHSELAPLRVPLVPMEHCTSRFFQECDADKDKQVSFKEWTSCFGIKDEDMDVDQLF</sequence>
<evidence type="ECO:0000256" key="1">
    <source>
        <dbReference type="ARBA" id="ARBA00004498"/>
    </source>
</evidence>
<keyword evidence="14" id="KW-1185">Reference proteome</keyword>
<keyword evidence="8" id="KW-1015">Disulfide bond</keyword>
<dbReference type="PANTHER" id="PTHR13866:SF25">
    <property type="entry name" value="SPARC-LIKE 1"/>
    <property type="match status" value="1"/>
</dbReference>
<feature type="compositionally biased region" description="Basic and acidic residues" evidence="10">
    <location>
        <begin position="97"/>
        <end position="112"/>
    </location>
</feature>
<evidence type="ECO:0000313" key="14">
    <source>
        <dbReference type="Proteomes" id="UP000261620"/>
    </source>
</evidence>
<feature type="compositionally biased region" description="Basic and acidic residues" evidence="10">
    <location>
        <begin position="74"/>
        <end position="89"/>
    </location>
</feature>
<dbReference type="GO" id="GO:0005615">
    <property type="term" value="C:extracellular space"/>
    <property type="evidence" value="ECO:0007669"/>
    <property type="project" value="InterPro"/>
</dbReference>
<feature type="compositionally biased region" description="Basic and acidic residues" evidence="10">
    <location>
        <begin position="280"/>
        <end position="297"/>
    </location>
</feature>
<dbReference type="SMART" id="SM00280">
    <property type="entry name" value="KAZAL"/>
    <property type="match status" value="1"/>
</dbReference>
<dbReference type="InterPro" id="IPR019577">
    <property type="entry name" value="SPARC/Testican_Ca-bd-dom"/>
</dbReference>
<feature type="region of interest" description="Disordered" evidence="10">
    <location>
        <begin position="213"/>
        <end position="378"/>
    </location>
</feature>
<reference evidence="13" key="1">
    <citation type="submission" date="2025-08" db="UniProtKB">
        <authorList>
            <consortium name="Ensembl"/>
        </authorList>
    </citation>
    <scope>IDENTIFICATION</scope>
</reference>
<feature type="compositionally biased region" description="Basic residues" evidence="10">
    <location>
        <begin position="321"/>
        <end position="338"/>
    </location>
</feature>
<dbReference type="Pfam" id="PF07648">
    <property type="entry name" value="Kazal_2"/>
    <property type="match status" value="1"/>
</dbReference>
<dbReference type="FunFam" id="3.30.60.30:FF:000004">
    <property type="entry name" value="SPARC isoform 1"/>
    <property type="match status" value="1"/>
</dbReference>
<name>A0A3Q3W4L3_MOLML</name>
<dbReference type="SUPFAM" id="SSF57196">
    <property type="entry name" value="EGF/Laminin"/>
    <property type="match status" value="1"/>
</dbReference>
<evidence type="ECO:0000256" key="2">
    <source>
        <dbReference type="ARBA" id="ARBA00006404"/>
    </source>
</evidence>
<dbReference type="InterPro" id="IPR002048">
    <property type="entry name" value="EF_hand_dom"/>
</dbReference>
<feature type="compositionally biased region" description="Basic and acidic residues" evidence="10">
    <location>
        <begin position="225"/>
        <end position="236"/>
    </location>
</feature>
<keyword evidence="5" id="KW-0479">Metal-binding</keyword>
<dbReference type="Gene3D" id="3.30.60.30">
    <property type="match status" value="1"/>
</dbReference>
<dbReference type="PROSITE" id="PS00613">
    <property type="entry name" value="OSTEONECTIN_2"/>
    <property type="match status" value="1"/>
</dbReference>
<dbReference type="InterPro" id="IPR001999">
    <property type="entry name" value="Osteonectin_CS"/>
</dbReference>
<feature type="domain" description="Kazal-like" evidence="12">
    <location>
        <begin position="436"/>
        <end position="493"/>
    </location>
</feature>
<feature type="region of interest" description="Disordered" evidence="10">
    <location>
        <begin position="25"/>
        <end position="60"/>
    </location>
</feature>
<keyword evidence="7" id="KW-0106">Calcium</keyword>
<evidence type="ECO:0000256" key="10">
    <source>
        <dbReference type="SAM" id="MobiDB-lite"/>
    </source>
</evidence>
<evidence type="ECO:0000256" key="5">
    <source>
        <dbReference type="ARBA" id="ARBA00022723"/>
    </source>
</evidence>
<evidence type="ECO:0000256" key="6">
    <source>
        <dbReference type="ARBA" id="ARBA00022729"/>
    </source>
</evidence>
<dbReference type="InterPro" id="IPR018247">
    <property type="entry name" value="EF_Hand_1_Ca_BS"/>
</dbReference>
<evidence type="ECO:0000256" key="4">
    <source>
        <dbReference type="ARBA" id="ARBA00022530"/>
    </source>
</evidence>
<dbReference type="Proteomes" id="UP000261620">
    <property type="component" value="Unplaced"/>
</dbReference>
<dbReference type="Pfam" id="PF10591">
    <property type="entry name" value="SPARC_Ca_bdg"/>
    <property type="match status" value="1"/>
</dbReference>
<feature type="compositionally biased region" description="Low complexity" evidence="10">
    <location>
        <begin position="345"/>
        <end position="359"/>
    </location>
</feature>
<evidence type="ECO:0000313" key="13">
    <source>
        <dbReference type="Ensembl" id="ENSMMOP00000009108.1"/>
    </source>
</evidence>
<keyword evidence="6" id="KW-0732">Signal</keyword>
<comment type="subcellular location">
    <subcellularLocation>
        <location evidence="1">Secreted</location>
        <location evidence="1">Extracellular space</location>
        <location evidence="1">Extracellular matrix</location>
    </subcellularLocation>
</comment>
<protein>
    <submittedName>
        <fullName evidence="13">Uncharacterized protein</fullName>
    </submittedName>
</protein>
<dbReference type="SUPFAM" id="SSF100895">
    <property type="entry name" value="Kazal-type serine protease inhibitors"/>
    <property type="match status" value="1"/>
</dbReference>
<proteinExistence type="inferred from homology"/>
<feature type="compositionally biased region" description="Basic and acidic residues" evidence="10">
    <location>
        <begin position="45"/>
        <end position="59"/>
    </location>
</feature>
<evidence type="ECO:0000256" key="7">
    <source>
        <dbReference type="ARBA" id="ARBA00022837"/>
    </source>
</evidence>
<dbReference type="InterPro" id="IPR036058">
    <property type="entry name" value="Kazal_dom_sf"/>
</dbReference>
<dbReference type="Ensembl" id="ENSMMOT00000009269.1">
    <property type="protein sequence ID" value="ENSMMOP00000009108.1"/>
    <property type="gene ID" value="ENSMMOG00000007035.1"/>
</dbReference>
<dbReference type="GO" id="GO:0005509">
    <property type="term" value="F:calcium ion binding"/>
    <property type="evidence" value="ECO:0007669"/>
    <property type="project" value="InterPro"/>
</dbReference>
<reference evidence="13" key="2">
    <citation type="submission" date="2025-09" db="UniProtKB">
        <authorList>
            <consortium name="Ensembl"/>
        </authorList>
    </citation>
    <scope>IDENTIFICATION</scope>
</reference>
<evidence type="ECO:0000259" key="12">
    <source>
        <dbReference type="PROSITE" id="PS51465"/>
    </source>
</evidence>
<dbReference type="InterPro" id="IPR011992">
    <property type="entry name" value="EF-hand-dom_pair"/>
</dbReference>
<evidence type="ECO:0000256" key="9">
    <source>
        <dbReference type="ARBA" id="ARBA00023180"/>
    </source>
</evidence>
<keyword evidence="3" id="KW-0964">Secreted</keyword>
<dbReference type="PANTHER" id="PTHR13866">
    <property type="entry name" value="SPARC OSTEONECTIN"/>
    <property type="match status" value="1"/>
</dbReference>
<dbReference type="Pfam" id="PF09289">
    <property type="entry name" value="FOLN"/>
    <property type="match status" value="1"/>
</dbReference>
<evidence type="ECO:0000256" key="3">
    <source>
        <dbReference type="ARBA" id="ARBA00022525"/>
    </source>
</evidence>
<dbReference type="PROSITE" id="PS00018">
    <property type="entry name" value="EF_HAND_1"/>
    <property type="match status" value="1"/>
</dbReference>
<evidence type="ECO:0000259" key="11">
    <source>
        <dbReference type="PROSITE" id="PS50222"/>
    </source>
</evidence>
<dbReference type="InterPro" id="IPR002350">
    <property type="entry name" value="Kazal_dom"/>
</dbReference>
<accession>A0A3Q3W4L3</accession>
<dbReference type="PROSITE" id="PS51465">
    <property type="entry name" value="KAZAL_2"/>
    <property type="match status" value="1"/>
</dbReference>
<comment type="similarity">
    <text evidence="2">Belongs to the SPARC family.</text>
</comment>